<reference evidence="3" key="1">
    <citation type="submission" date="2023-07" db="EMBL/GenBank/DDBJ databases">
        <title>30 novel species of actinomycetes from the DSMZ collection.</title>
        <authorList>
            <person name="Nouioui I."/>
        </authorList>
    </citation>
    <scope>NUCLEOTIDE SEQUENCE [LARGE SCALE GENOMIC DNA]</scope>
    <source>
        <strain evidence="3">DSM 42041</strain>
    </source>
</reference>
<evidence type="ECO:0000256" key="1">
    <source>
        <dbReference type="SAM" id="SignalP"/>
    </source>
</evidence>
<proteinExistence type="predicted"/>
<evidence type="ECO:0000313" key="2">
    <source>
        <dbReference type="EMBL" id="MDT0377860.1"/>
    </source>
</evidence>
<gene>
    <name evidence="2" type="ORF">RM572_03610</name>
</gene>
<evidence type="ECO:0008006" key="4">
    <source>
        <dbReference type="Google" id="ProtNLM"/>
    </source>
</evidence>
<feature type="signal peptide" evidence="1">
    <location>
        <begin position="1"/>
        <end position="21"/>
    </location>
</feature>
<sequence>MRRTLSTAVTAVVVAATATLAVGCGAIDKALDCANTAVTVAESVEDLQNAASSVGEDPTQAKEALDSIEKNLDEIEKSTDSADVKGAVGDLNTAVEDARTAVNEGRAPDMSAVNDAASKLTEVCSPA</sequence>
<protein>
    <recommendedName>
        <fullName evidence="4">Secreted protein</fullName>
    </recommendedName>
</protein>
<accession>A0ABU2NM85</accession>
<comment type="caution">
    <text evidence="2">The sequence shown here is derived from an EMBL/GenBank/DDBJ whole genome shotgun (WGS) entry which is preliminary data.</text>
</comment>
<dbReference type="PROSITE" id="PS51257">
    <property type="entry name" value="PROKAR_LIPOPROTEIN"/>
    <property type="match status" value="1"/>
</dbReference>
<feature type="chain" id="PRO_5046039508" description="Secreted protein" evidence="1">
    <location>
        <begin position="22"/>
        <end position="127"/>
    </location>
</feature>
<evidence type="ECO:0000313" key="3">
    <source>
        <dbReference type="Proteomes" id="UP001183414"/>
    </source>
</evidence>
<keyword evidence="1" id="KW-0732">Signal</keyword>
<keyword evidence="3" id="KW-1185">Reference proteome</keyword>
<name>A0ABU2NM85_9ACTN</name>
<dbReference type="RefSeq" id="WP_311671769.1">
    <property type="nucleotide sequence ID" value="NZ_JAVREQ010000001.1"/>
</dbReference>
<dbReference type="Proteomes" id="UP001183414">
    <property type="component" value="Unassembled WGS sequence"/>
</dbReference>
<dbReference type="EMBL" id="JAVREQ010000001">
    <property type="protein sequence ID" value="MDT0377860.1"/>
    <property type="molecule type" value="Genomic_DNA"/>
</dbReference>
<organism evidence="2 3">
    <name type="scientific">Streptomyces hazeniae</name>
    <dbReference type="NCBI Taxonomy" id="3075538"/>
    <lineage>
        <taxon>Bacteria</taxon>
        <taxon>Bacillati</taxon>
        <taxon>Actinomycetota</taxon>
        <taxon>Actinomycetes</taxon>
        <taxon>Kitasatosporales</taxon>
        <taxon>Streptomycetaceae</taxon>
        <taxon>Streptomyces</taxon>
    </lineage>
</organism>